<accession>A0ACB9YXI8</accession>
<evidence type="ECO:0000313" key="2">
    <source>
        <dbReference type="Proteomes" id="UP001497700"/>
    </source>
</evidence>
<protein>
    <submittedName>
        <fullName evidence="1">GroES-like protein</fullName>
    </submittedName>
</protein>
<dbReference type="Proteomes" id="UP001497700">
    <property type="component" value="Unassembled WGS sequence"/>
</dbReference>
<sequence>MVQATVYKGSKANIAVKDTVELPDTLTGDKVLVKITYSGLCGTDLHYTNQDIILGHEGVGVVESLGPDAKWLKKGDRVGFGYEHDSCGHCHECLTGHETYCPERATYGGDKVDQGSLASHAVVREAFLHPIPEGMTDEEAAPLQCAGATVFAVLQEYDTQPTETIGIMGLGGLGHLAIQFAAKMGNRVVVLSGTERKREEAMRLGAHEFIATKGKTELKVSHPINRLLVTTSAQPNWHQLLPILAPGASIYPLSVAFGNLEIPYLPLVFNGIAVQGSLVASRNIHREMLAFAALHKIKPINEVFPMTEEGVKEAISKLERGDIHLRAVLKAP</sequence>
<comment type="caution">
    <text evidence="1">The sequence shown here is derived from an EMBL/GenBank/DDBJ whole genome shotgun (WGS) entry which is preliminary data.</text>
</comment>
<proteinExistence type="predicted"/>
<organism evidence="1 2">
    <name type="scientific">Hypoxylon rubiginosum</name>
    <dbReference type="NCBI Taxonomy" id="110542"/>
    <lineage>
        <taxon>Eukaryota</taxon>
        <taxon>Fungi</taxon>
        <taxon>Dikarya</taxon>
        <taxon>Ascomycota</taxon>
        <taxon>Pezizomycotina</taxon>
        <taxon>Sordariomycetes</taxon>
        <taxon>Xylariomycetidae</taxon>
        <taxon>Xylariales</taxon>
        <taxon>Hypoxylaceae</taxon>
        <taxon>Hypoxylon</taxon>
    </lineage>
</organism>
<name>A0ACB9YXI8_9PEZI</name>
<keyword evidence="2" id="KW-1185">Reference proteome</keyword>
<gene>
    <name evidence="1" type="ORF">F4820DRAFT_350100</name>
</gene>
<reference evidence="1 2" key="1">
    <citation type="journal article" date="2022" name="New Phytol.">
        <title>Ecological generalism drives hyperdiversity of secondary metabolite gene clusters in xylarialean endophytes.</title>
        <authorList>
            <person name="Franco M.E.E."/>
            <person name="Wisecaver J.H."/>
            <person name="Arnold A.E."/>
            <person name="Ju Y.M."/>
            <person name="Slot J.C."/>
            <person name="Ahrendt S."/>
            <person name="Moore L.P."/>
            <person name="Eastman K.E."/>
            <person name="Scott K."/>
            <person name="Konkel Z."/>
            <person name="Mondo S.J."/>
            <person name="Kuo A."/>
            <person name="Hayes R.D."/>
            <person name="Haridas S."/>
            <person name="Andreopoulos B."/>
            <person name="Riley R."/>
            <person name="LaButti K."/>
            <person name="Pangilinan J."/>
            <person name="Lipzen A."/>
            <person name="Amirebrahimi M."/>
            <person name="Yan J."/>
            <person name="Adam C."/>
            <person name="Keymanesh K."/>
            <person name="Ng V."/>
            <person name="Louie K."/>
            <person name="Northen T."/>
            <person name="Drula E."/>
            <person name="Henrissat B."/>
            <person name="Hsieh H.M."/>
            <person name="Youens-Clark K."/>
            <person name="Lutzoni F."/>
            <person name="Miadlikowska J."/>
            <person name="Eastwood D.C."/>
            <person name="Hamelin R.C."/>
            <person name="Grigoriev I.V."/>
            <person name="U'Ren J.M."/>
        </authorList>
    </citation>
    <scope>NUCLEOTIDE SEQUENCE [LARGE SCALE GENOMIC DNA]</scope>
    <source>
        <strain evidence="1 2">CBS 119005</strain>
    </source>
</reference>
<evidence type="ECO:0000313" key="1">
    <source>
        <dbReference type="EMBL" id="KAI4864079.1"/>
    </source>
</evidence>
<dbReference type="EMBL" id="MU393492">
    <property type="protein sequence ID" value="KAI4864079.1"/>
    <property type="molecule type" value="Genomic_DNA"/>
</dbReference>